<dbReference type="RefSeq" id="WP_340361316.1">
    <property type="nucleotide sequence ID" value="NZ_JBBKZU010000031.1"/>
</dbReference>
<organism evidence="1 2">
    <name type="scientific">Variovorax ureilyticus</name>
    <dbReference type="NCBI Taxonomy" id="1836198"/>
    <lineage>
        <taxon>Bacteria</taxon>
        <taxon>Pseudomonadati</taxon>
        <taxon>Pseudomonadota</taxon>
        <taxon>Betaproteobacteria</taxon>
        <taxon>Burkholderiales</taxon>
        <taxon>Comamonadaceae</taxon>
        <taxon>Variovorax</taxon>
    </lineage>
</organism>
<dbReference type="Proteomes" id="UP001365846">
    <property type="component" value="Unassembled WGS sequence"/>
</dbReference>
<reference evidence="1 2" key="1">
    <citation type="submission" date="2024-03" db="EMBL/GenBank/DDBJ databases">
        <title>Novel species of the genus Variovorax.</title>
        <authorList>
            <person name="Liu Q."/>
            <person name="Xin Y.-H."/>
        </authorList>
    </citation>
    <scope>NUCLEOTIDE SEQUENCE [LARGE SCALE GENOMIC DNA]</scope>
    <source>
        <strain evidence="1 2">KACC 18899</strain>
    </source>
</reference>
<proteinExistence type="predicted"/>
<protein>
    <submittedName>
        <fullName evidence="1">Uncharacterized protein</fullName>
    </submittedName>
</protein>
<evidence type="ECO:0000313" key="2">
    <source>
        <dbReference type="Proteomes" id="UP001365846"/>
    </source>
</evidence>
<keyword evidence="2" id="KW-1185">Reference proteome</keyword>
<comment type="caution">
    <text evidence="1">The sequence shown here is derived from an EMBL/GenBank/DDBJ whole genome shotgun (WGS) entry which is preliminary data.</text>
</comment>
<accession>A0ABU8VSK4</accession>
<sequence>MLRTPALLAPVHSFDAWAAAIARQYDTQHPQVYSALQMLRRVHQACHELSSSSIDNPRKAQP</sequence>
<name>A0ABU8VSK4_9BURK</name>
<gene>
    <name evidence="1" type="ORF">WKW77_34080</name>
</gene>
<evidence type="ECO:0000313" key="1">
    <source>
        <dbReference type="EMBL" id="MEJ8816122.1"/>
    </source>
</evidence>
<dbReference type="EMBL" id="JBBKZU010000031">
    <property type="protein sequence ID" value="MEJ8816122.1"/>
    <property type="molecule type" value="Genomic_DNA"/>
</dbReference>